<keyword evidence="4 6" id="KW-1133">Transmembrane helix</keyword>
<dbReference type="PANTHER" id="PTHR33529">
    <property type="entry name" value="SLR0882 PROTEIN-RELATED"/>
    <property type="match status" value="1"/>
</dbReference>
<gene>
    <name evidence="7" type="ORF">SAMEA104719789_01630</name>
</gene>
<evidence type="ECO:0000313" key="8">
    <source>
        <dbReference type="Proteomes" id="UP000262142"/>
    </source>
</evidence>
<feature type="transmembrane region" description="Helical" evidence="6">
    <location>
        <begin position="64"/>
        <end position="81"/>
    </location>
</feature>
<evidence type="ECO:0000256" key="3">
    <source>
        <dbReference type="ARBA" id="ARBA00022692"/>
    </source>
</evidence>
<dbReference type="PANTHER" id="PTHR33529:SF6">
    <property type="entry name" value="YJGP_YJGQ FAMILY PERMEASE"/>
    <property type="match status" value="1"/>
</dbReference>
<feature type="transmembrane region" description="Helical" evidence="6">
    <location>
        <begin position="371"/>
        <end position="391"/>
    </location>
</feature>
<dbReference type="Proteomes" id="UP000262142">
    <property type="component" value="Unassembled WGS sequence"/>
</dbReference>
<evidence type="ECO:0000256" key="5">
    <source>
        <dbReference type="ARBA" id="ARBA00023136"/>
    </source>
</evidence>
<name>A0A383U2M1_9FLAO</name>
<keyword evidence="8" id="KW-1185">Reference proteome</keyword>
<dbReference type="RefSeq" id="WP_119059788.1">
    <property type="nucleotide sequence ID" value="NZ_UNSC01000008.1"/>
</dbReference>
<feature type="transmembrane region" description="Helical" evidence="6">
    <location>
        <begin position="101"/>
        <end position="119"/>
    </location>
</feature>
<comment type="subcellular location">
    <subcellularLocation>
        <location evidence="1">Cell membrane</location>
        <topology evidence="1">Multi-pass membrane protein</topology>
    </subcellularLocation>
</comment>
<evidence type="ECO:0000256" key="6">
    <source>
        <dbReference type="SAM" id="Phobius"/>
    </source>
</evidence>
<dbReference type="AlphaFoldDB" id="A0A383U2M1"/>
<evidence type="ECO:0000313" key="7">
    <source>
        <dbReference type="EMBL" id="SZD74172.1"/>
    </source>
</evidence>
<dbReference type="GO" id="GO:0043190">
    <property type="term" value="C:ATP-binding cassette (ABC) transporter complex"/>
    <property type="evidence" value="ECO:0007669"/>
    <property type="project" value="TreeGrafter"/>
</dbReference>
<feature type="transmembrane region" description="Helical" evidence="6">
    <location>
        <begin position="429"/>
        <end position="448"/>
    </location>
</feature>
<keyword evidence="2" id="KW-1003">Cell membrane</keyword>
<reference evidence="7 8" key="1">
    <citation type="submission" date="2018-09" db="EMBL/GenBank/DDBJ databases">
        <authorList>
            <consortium name="Pathogen Informatics"/>
        </authorList>
    </citation>
    <scope>NUCLEOTIDE SEQUENCE [LARGE SCALE GENOMIC DNA]</scope>
    <source>
        <strain evidence="7 8">OH-22767</strain>
    </source>
</reference>
<evidence type="ECO:0000256" key="4">
    <source>
        <dbReference type="ARBA" id="ARBA00022989"/>
    </source>
</evidence>
<organism evidence="7 8">
    <name type="scientific">Candidatus Ornithobacterium hominis</name>
    <dbReference type="NCBI Taxonomy" id="2497989"/>
    <lineage>
        <taxon>Bacteria</taxon>
        <taxon>Pseudomonadati</taxon>
        <taxon>Bacteroidota</taxon>
        <taxon>Flavobacteriia</taxon>
        <taxon>Flavobacteriales</taxon>
        <taxon>Weeksellaceae</taxon>
        <taxon>Ornithobacterium</taxon>
    </lineage>
</organism>
<keyword evidence="3 6" id="KW-0812">Transmembrane</keyword>
<feature type="transmembrane region" description="Helical" evidence="6">
    <location>
        <begin position="397"/>
        <end position="417"/>
    </location>
</feature>
<dbReference type="Pfam" id="PF03739">
    <property type="entry name" value="LptF_LptG"/>
    <property type="match status" value="1"/>
</dbReference>
<keyword evidence="5 6" id="KW-0472">Membrane</keyword>
<dbReference type="EMBL" id="UNSC01000008">
    <property type="protein sequence ID" value="SZD74172.1"/>
    <property type="molecule type" value="Genomic_DNA"/>
</dbReference>
<feature type="transmembrane region" description="Helical" evidence="6">
    <location>
        <begin position="12"/>
        <end position="34"/>
    </location>
</feature>
<evidence type="ECO:0000256" key="1">
    <source>
        <dbReference type="ARBA" id="ARBA00004651"/>
    </source>
</evidence>
<accession>A0A383U2M1</accession>
<dbReference type="GO" id="GO:0015920">
    <property type="term" value="P:lipopolysaccharide transport"/>
    <property type="evidence" value="ECO:0007669"/>
    <property type="project" value="TreeGrafter"/>
</dbReference>
<dbReference type="OrthoDB" id="1096108at2"/>
<dbReference type="InterPro" id="IPR005495">
    <property type="entry name" value="LptG/LptF_permease"/>
</dbReference>
<evidence type="ECO:0000256" key="2">
    <source>
        <dbReference type="ARBA" id="ARBA00022475"/>
    </source>
</evidence>
<proteinExistence type="predicted"/>
<protein>
    <submittedName>
        <fullName evidence="7">Lipopolysaccharide ABC transporter permease LptF</fullName>
    </submittedName>
</protein>
<sequence length="486" mass="56273">MLKKLDWYTIKTYFGPFLFIFSVLFFIFMVQYAWQEMDRFLGKGFGMLNILKLLFYLGLSKVQLVMPLTVLLAAIMTFGGFGENYELAAMKSTGISLGRIMLPLFVFIFSLSIGLYFFSDRLVPFAERKAKNMLFNILQTKPAVNFAPGVFITGVPGFTMKITDRYGENEKFIEGVFIHKESSPYENQQTIIAKKGIFEPAEDNRFLKLALFDGYFYEDNIQGLNNIELKRQPLQSIQFDTLIQHFDISELVESAIEKENVTDHYNFLNTVQLMDRIDTLEIENQAFYDRSLNENLSTIVQQSYMMDTTTLNQNYKLYPVKKLNQEEKDRLAYGIKSDLERDKILYQTTHEEVQSRAKFFSRHVLVLVRNFSNSLMCVAFFLIGAPLGAIIRKGGVGMPVVVAIIIFIAFYLIYMYSENLAKNAQLDPYVAAWLPLMIFMPLGLFFTYKAMTDSDLFDLNSYFQPFEKIAKKLKINAGKKEHTRYQ</sequence>